<keyword evidence="2" id="KW-1003">Cell membrane</keyword>
<name>A0A4R4VP07_9PSEU</name>
<evidence type="ECO:0000256" key="3">
    <source>
        <dbReference type="ARBA" id="ARBA00022692"/>
    </source>
</evidence>
<evidence type="ECO:0000259" key="7">
    <source>
        <dbReference type="Pfam" id="PF13396"/>
    </source>
</evidence>
<keyword evidence="4 6" id="KW-1133">Transmembrane helix</keyword>
<protein>
    <submittedName>
        <fullName evidence="8">PLDc_N domain-containing protein</fullName>
    </submittedName>
</protein>
<dbReference type="OrthoDB" id="3298527at2"/>
<dbReference type="RefSeq" id="WP_132676392.1">
    <property type="nucleotide sequence ID" value="NZ_SMKS01000032.1"/>
</dbReference>
<dbReference type="EMBL" id="SMKS01000032">
    <property type="protein sequence ID" value="TDD04214.1"/>
    <property type="molecule type" value="Genomic_DNA"/>
</dbReference>
<dbReference type="GO" id="GO:0005886">
    <property type="term" value="C:plasma membrane"/>
    <property type="evidence" value="ECO:0007669"/>
    <property type="project" value="UniProtKB-SubCell"/>
</dbReference>
<evidence type="ECO:0000256" key="5">
    <source>
        <dbReference type="ARBA" id="ARBA00023136"/>
    </source>
</evidence>
<evidence type="ECO:0000256" key="1">
    <source>
        <dbReference type="ARBA" id="ARBA00004651"/>
    </source>
</evidence>
<evidence type="ECO:0000256" key="6">
    <source>
        <dbReference type="SAM" id="Phobius"/>
    </source>
</evidence>
<feature type="transmembrane region" description="Helical" evidence="6">
    <location>
        <begin position="47"/>
        <end position="71"/>
    </location>
</feature>
<proteinExistence type="predicted"/>
<sequence length="83" mass="9040">MDLGKLFSNPEQLFAMGGLGLLALVMFGAVALFICALVSILGSPLGFGMTIVWIIITFAAPFLGPVGWFLIGRRDAYRRREAY</sequence>
<accession>A0A4R4VP07</accession>
<feature type="domain" description="Cardiolipin synthase N-terminal" evidence="7">
    <location>
        <begin position="32"/>
        <end position="73"/>
    </location>
</feature>
<keyword evidence="5 6" id="KW-0472">Membrane</keyword>
<feature type="transmembrane region" description="Helical" evidence="6">
    <location>
        <begin position="12"/>
        <end position="41"/>
    </location>
</feature>
<evidence type="ECO:0000313" key="8">
    <source>
        <dbReference type="EMBL" id="TDD04214.1"/>
    </source>
</evidence>
<evidence type="ECO:0000256" key="4">
    <source>
        <dbReference type="ARBA" id="ARBA00022989"/>
    </source>
</evidence>
<dbReference type="AlphaFoldDB" id="A0A4R4VP07"/>
<reference evidence="8 9" key="1">
    <citation type="submission" date="2019-03" db="EMBL/GenBank/DDBJ databases">
        <title>Draft genome sequences of novel Actinobacteria.</title>
        <authorList>
            <person name="Sahin N."/>
            <person name="Ay H."/>
            <person name="Saygin H."/>
        </authorList>
    </citation>
    <scope>NUCLEOTIDE SEQUENCE [LARGE SCALE GENOMIC DNA]</scope>
    <source>
        <strain evidence="8 9">16K309</strain>
    </source>
</reference>
<dbReference type="InterPro" id="IPR027379">
    <property type="entry name" value="CLS_N"/>
</dbReference>
<keyword evidence="3 6" id="KW-0812">Transmembrane</keyword>
<dbReference type="Pfam" id="PF13396">
    <property type="entry name" value="PLDc_N"/>
    <property type="match status" value="1"/>
</dbReference>
<gene>
    <name evidence="8" type="ORF">E1181_18325</name>
</gene>
<organism evidence="8 9">
    <name type="scientific">Saccharopolyspora terrae</name>
    <dbReference type="NCBI Taxonomy" id="2530384"/>
    <lineage>
        <taxon>Bacteria</taxon>
        <taxon>Bacillati</taxon>
        <taxon>Actinomycetota</taxon>
        <taxon>Actinomycetes</taxon>
        <taxon>Pseudonocardiales</taxon>
        <taxon>Pseudonocardiaceae</taxon>
        <taxon>Saccharopolyspora</taxon>
    </lineage>
</organism>
<comment type="subcellular location">
    <subcellularLocation>
        <location evidence="1">Cell membrane</location>
        <topology evidence="1">Multi-pass membrane protein</topology>
    </subcellularLocation>
</comment>
<keyword evidence="9" id="KW-1185">Reference proteome</keyword>
<evidence type="ECO:0000256" key="2">
    <source>
        <dbReference type="ARBA" id="ARBA00022475"/>
    </source>
</evidence>
<evidence type="ECO:0000313" key="9">
    <source>
        <dbReference type="Proteomes" id="UP000295674"/>
    </source>
</evidence>
<dbReference type="Proteomes" id="UP000295674">
    <property type="component" value="Unassembled WGS sequence"/>
</dbReference>
<comment type="caution">
    <text evidence="8">The sequence shown here is derived from an EMBL/GenBank/DDBJ whole genome shotgun (WGS) entry which is preliminary data.</text>
</comment>